<dbReference type="EMBL" id="MN739538">
    <property type="protein sequence ID" value="QHT11790.1"/>
    <property type="molecule type" value="Genomic_DNA"/>
</dbReference>
<proteinExistence type="predicted"/>
<organism evidence="1">
    <name type="scientific">viral metagenome</name>
    <dbReference type="NCBI Taxonomy" id="1070528"/>
    <lineage>
        <taxon>unclassified sequences</taxon>
        <taxon>metagenomes</taxon>
        <taxon>organismal metagenomes</taxon>
    </lineage>
</organism>
<name>A0A6C0D679_9ZZZZ</name>
<protein>
    <submittedName>
        <fullName evidence="1">Uncharacterized protein</fullName>
    </submittedName>
</protein>
<reference evidence="1" key="1">
    <citation type="journal article" date="2020" name="Nature">
        <title>Giant virus diversity and host interactions through global metagenomics.</title>
        <authorList>
            <person name="Schulz F."/>
            <person name="Roux S."/>
            <person name="Paez-Espino D."/>
            <person name="Jungbluth S."/>
            <person name="Walsh D.A."/>
            <person name="Denef V.J."/>
            <person name="McMahon K.D."/>
            <person name="Konstantinidis K.T."/>
            <person name="Eloe-Fadrosh E.A."/>
            <person name="Kyrpides N.C."/>
            <person name="Woyke T."/>
        </authorList>
    </citation>
    <scope>NUCLEOTIDE SEQUENCE</scope>
    <source>
        <strain evidence="1">GVMAG-M-3300023174-124</strain>
    </source>
</reference>
<sequence>MESHLWKKIPVDIFINHISPYSYHQYDTNLLNDIRNFRLDYRIIINYYYFDMNEYCLLVDLLWFCNKKLLFEVVSHSFMDILNRNVTFKSLSLGKKYEYIQKHFYYNGNLKTMQKNRFILGLMTPSERTQFINEYIIAYYE</sequence>
<evidence type="ECO:0000313" key="1">
    <source>
        <dbReference type="EMBL" id="QHT11790.1"/>
    </source>
</evidence>
<dbReference type="AlphaFoldDB" id="A0A6C0D679"/>
<accession>A0A6C0D679</accession>